<keyword evidence="3" id="KW-1185">Reference proteome</keyword>
<evidence type="ECO:0000313" key="3">
    <source>
        <dbReference type="Proteomes" id="UP000664534"/>
    </source>
</evidence>
<comment type="caution">
    <text evidence="2">The sequence shown here is derived from an EMBL/GenBank/DDBJ whole genome shotgun (WGS) entry which is preliminary data.</text>
</comment>
<reference evidence="2" key="1">
    <citation type="submission" date="2021-03" db="EMBL/GenBank/DDBJ databases">
        <authorList>
            <person name="Tagirdzhanova G."/>
        </authorList>
    </citation>
    <scope>NUCLEOTIDE SEQUENCE</scope>
</reference>
<evidence type="ECO:0000256" key="1">
    <source>
        <dbReference type="SAM" id="Coils"/>
    </source>
</evidence>
<dbReference type="AlphaFoldDB" id="A0A8H3FWX8"/>
<organism evidence="2 3">
    <name type="scientific">Imshaugia aleurites</name>
    <dbReference type="NCBI Taxonomy" id="172621"/>
    <lineage>
        <taxon>Eukaryota</taxon>
        <taxon>Fungi</taxon>
        <taxon>Dikarya</taxon>
        <taxon>Ascomycota</taxon>
        <taxon>Pezizomycotina</taxon>
        <taxon>Lecanoromycetes</taxon>
        <taxon>OSLEUM clade</taxon>
        <taxon>Lecanoromycetidae</taxon>
        <taxon>Lecanorales</taxon>
        <taxon>Lecanorineae</taxon>
        <taxon>Parmeliaceae</taxon>
        <taxon>Imshaugia</taxon>
    </lineage>
</organism>
<gene>
    <name evidence="2" type="ORF">IMSHALPRED_008850</name>
</gene>
<dbReference type="EMBL" id="CAJPDT010000065">
    <property type="protein sequence ID" value="CAF9932314.1"/>
    <property type="molecule type" value="Genomic_DNA"/>
</dbReference>
<sequence length="136" mass="15472">MITRILTRYSRTSISVPTRSTASLIHLFPQPRVLPQACLRRTFAAKTTADEQVEELQELYATAKDEFEIACEETEKKTVYAADDRAAAQEELAKFKEAYEKAIKSADGEQIKNRIGSRVRELERAVEAMEEKAMED</sequence>
<feature type="coiled-coil region" evidence="1">
    <location>
        <begin position="46"/>
        <end position="132"/>
    </location>
</feature>
<name>A0A8H3FWX8_9LECA</name>
<proteinExistence type="predicted"/>
<protein>
    <submittedName>
        <fullName evidence="2">Uncharacterized protein</fullName>
    </submittedName>
</protein>
<dbReference type="OrthoDB" id="273230at2759"/>
<accession>A0A8H3FWX8</accession>
<evidence type="ECO:0000313" key="2">
    <source>
        <dbReference type="EMBL" id="CAF9932314.1"/>
    </source>
</evidence>
<keyword evidence="1" id="KW-0175">Coiled coil</keyword>
<dbReference type="Proteomes" id="UP000664534">
    <property type="component" value="Unassembled WGS sequence"/>
</dbReference>